<dbReference type="Gene3D" id="3.30.750.24">
    <property type="entry name" value="STAS domain"/>
    <property type="match status" value="1"/>
</dbReference>
<feature type="domain" description="STAS" evidence="3">
    <location>
        <begin position="17"/>
        <end position="118"/>
    </location>
</feature>
<dbReference type="InterPro" id="IPR036513">
    <property type="entry name" value="STAS_dom_sf"/>
</dbReference>
<proteinExistence type="inferred from homology"/>
<sequence length="141" mass="14979">MTAQQETLDVEVEIVDPGTAILVVGGELDVDTATLLHHHMANQFLHGRRHLVLDLSSLTFMDSSGLNVLIKGAREARQLAGDLHLVAPTPAVGRLLEITGLNLTTPLHTDVDEALAQVRGATGLVPVAGDEDDRPSGRLPT</sequence>
<dbReference type="InterPro" id="IPR003658">
    <property type="entry name" value="Anti-sigma_ant"/>
</dbReference>
<dbReference type="EMBL" id="CP107567">
    <property type="protein sequence ID" value="UYQ65699.1"/>
    <property type="molecule type" value="Genomic_DNA"/>
</dbReference>
<keyword evidence="5" id="KW-1185">Reference proteome</keyword>
<dbReference type="RefSeq" id="WP_264248960.1">
    <property type="nucleotide sequence ID" value="NZ_CP107567.1"/>
</dbReference>
<evidence type="ECO:0000256" key="2">
    <source>
        <dbReference type="RuleBase" id="RU003749"/>
    </source>
</evidence>
<name>A0ABY6IFB4_STRPE</name>
<comment type="similarity">
    <text evidence="1 2">Belongs to the anti-sigma-factor antagonist family.</text>
</comment>
<dbReference type="Proteomes" id="UP001163878">
    <property type="component" value="Chromosome"/>
</dbReference>
<organism evidence="4 5">
    <name type="scientific">Streptomyces peucetius</name>
    <dbReference type="NCBI Taxonomy" id="1950"/>
    <lineage>
        <taxon>Bacteria</taxon>
        <taxon>Bacillati</taxon>
        <taxon>Actinomycetota</taxon>
        <taxon>Actinomycetes</taxon>
        <taxon>Kitasatosporales</taxon>
        <taxon>Streptomycetaceae</taxon>
        <taxon>Streptomyces</taxon>
    </lineage>
</organism>
<dbReference type="CDD" id="cd07043">
    <property type="entry name" value="STAS_anti-anti-sigma_factors"/>
    <property type="match status" value="1"/>
</dbReference>
<reference evidence="4" key="1">
    <citation type="submission" date="2022-10" db="EMBL/GenBank/DDBJ databases">
        <title>Cytochrome P450 Catalyzes Benzene Ring Formation in the Biosynthesis of Trialkyl-Substituted Aromatic Polyketides.</title>
        <authorList>
            <person name="Zhao E."/>
            <person name="Ge H."/>
        </authorList>
    </citation>
    <scope>NUCLEOTIDE SEQUENCE</scope>
    <source>
        <strain evidence="4">NA0869</strain>
    </source>
</reference>
<dbReference type="PROSITE" id="PS50801">
    <property type="entry name" value="STAS"/>
    <property type="match status" value="1"/>
</dbReference>
<dbReference type="PANTHER" id="PTHR33495:SF2">
    <property type="entry name" value="ANTI-SIGMA FACTOR ANTAGONIST TM_1081-RELATED"/>
    <property type="match status" value="1"/>
</dbReference>
<evidence type="ECO:0000256" key="1">
    <source>
        <dbReference type="ARBA" id="ARBA00009013"/>
    </source>
</evidence>
<evidence type="ECO:0000313" key="5">
    <source>
        <dbReference type="Proteomes" id="UP001163878"/>
    </source>
</evidence>
<dbReference type="PANTHER" id="PTHR33495">
    <property type="entry name" value="ANTI-SIGMA FACTOR ANTAGONIST TM_1081-RELATED-RELATED"/>
    <property type="match status" value="1"/>
</dbReference>
<accession>A0ABY6IFB4</accession>
<evidence type="ECO:0000259" key="3">
    <source>
        <dbReference type="PROSITE" id="PS50801"/>
    </source>
</evidence>
<gene>
    <name evidence="4" type="ORF">OGH68_32425</name>
</gene>
<dbReference type="InterPro" id="IPR002645">
    <property type="entry name" value="STAS_dom"/>
</dbReference>
<dbReference type="Pfam" id="PF01740">
    <property type="entry name" value="STAS"/>
    <property type="match status" value="1"/>
</dbReference>
<dbReference type="SUPFAM" id="SSF52091">
    <property type="entry name" value="SpoIIaa-like"/>
    <property type="match status" value="1"/>
</dbReference>
<evidence type="ECO:0000313" key="4">
    <source>
        <dbReference type="EMBL" id="UYQ65699.1"/>
    </source>
</evidence>
<dbReference type="NCBIfam" id="TIGR00377">
    <property type="entry name" value="ant_ant_sig"/>
    <property type="match status" value="1"/>
</dbReference>
<protein>
    <recommendedName>
        <fullName evidence="2">Anti-sigma factor antagonist</fullName>
    </recommendedName>
</protein>